<feature type="region of interest" description="Disordered" evidence="1">
    <location>
        <begin position="290"/>
        <end position="310"/>
    </location>
</feature>
<feature type="domain" description="DUF4246" evidence="3">
    <location>
        <begin position="9"/>
        <end position="78"/>
    </location>
</feature>
<dbReference type="PANTHER" id="PTHR33119">
    <property type="entry name" value="IFI3P"/>
    <property type="match status" value="1"/>
</dbReference>
<dbReference type="InterPro" id="IPR049207">
    <property type="entry name" value="DUF4246_N"/>
</dbReference>
<dbReference type="InterPro" id="IPR049192">
    <property type="entry name" value="DUF4246_C"/>
</dbReference>
<evidence type="ECO:0000313" key="4">
    <source>
        <dbReference type="EMBL" id="KAF6751134.1"/>
    </source>
</evidence>
<dbReference type="Pfam" id="PF21666">
    <property type="entry name" value="DUF4246_N"/>
    <property type="match status" value="1"/>
</dbReference>
<dbReference type="Pfam" id="PF14033">
    <property type="entry name" value="DUF4246"/>
    <property type="match status" value="1"/>
</dbReference>
<dbReference type="Proteomes" id="UP000521943">
    <property type="component" value="Unassembled WGS sequence"/>
</dbReference>
<evidence type="ECO:0000313" key="5">
    <source>
        <dbReference type="Proteomes" id="UP000521943"/>
    </source>
</evidence>
<sequence>MTRLVTEKPGHGKDVDWIPPGCALFPNALVDTGYNGGSLALITLRELTMLRFMNAVTDKPGWTDKVFNQEIIKKWEGEAVLEESAREEEMSKAMFDYCIKELQHRAANFDDSPRGGIQVLPGDVWKSDTAISEETRLSLLRCVRPLEDVPEHKRDWHPGSDGKVLDLVHPSLFPLIYGTSKILPVGTAATTLEDCVQRCGEGEATSTFPGWDMGPTHSTEFQWLPCEVDILGEKPRILTYINNLHPKHHPDLYTVVEDVIAAAIPLWERTLAPIQSDGGSRIPRRIPFTEAKYDPDPESESFGPDPEEGEAEDVFDARYDVWSQWCKDTRRVVLPEPGEFEPLAAPDPLSLKELCAGRPLQVIVKLANIELTPGKPEYEGGSWHVEGMMNESICASAIYYYSCENISPSSLSFRQQSVVPKREELYYPQNHHEWVPELFGIDTETDSIQVLGSVDTREGRIITFPNILQHQVQPFKLEDPTKPGHRKIMALFLVDPHTSIISTADVPPQRLDWWAEEVPAKEGDVQDADALTKLPNELKQRIFSSVEDFPIDMVKAKELREKLMAERKSYVLDHQADFAATSISLCEH</sequence>
<evidence type="ECO:0000256" key="1">
    <source>
        <dbReference type="SAM" id="MobiDB-lite"/>
    </source>
</evidence>
<feature type="domain" description="DUF4246" evidence="2">
    <location>
        <begin position="93"/>
        <end position="517"/>
    </location>
</feature>
<dbReference type="EMBL" id="JACGCI010000052">
    <property type="protein sequence ID" value="KAF6751134.1"/>
    <property type="molecule type" value="Genomic_DNA"/>
</dbReference>
<evidence type="ECO:0000259" key="2">
    <source>
        <dbReference type="Pfam" id="PF14033"/>
    </source>
</evidence>
<comment type="caution">
    <text evidence="4">The sequence shown here is derived from an EMBL/GenBank/DDBJ whole genome shotgun (WGS) entry which is preliminary data.</text>
</comment>
<name>A0A8H6HQ46_9AGAR</name>
<proteinExistence type="predicted"/>
<dbReference type="PANTHER" id="PTHR33119:SF1">
    <property type="entry name" value="FE2OG DIOXYGENASE DOMAIN-CONTAINING PROTEIN"/>
    <property type="match status" value="1"/>
</dbReference>
<evidence type="ECO:0000259" key="3">
    <source>
        <dbReference type="Pfam" id="PF21666"/>
    </source>
</evidence>
<accession>A0A8H6HQ46</accession>
<dbReference type="OrthoDB" id="415532at2759"/>
<reference evidence="4 5" key="1">
    <citation type="submission" date="2020-07" db="EMBL/GenBank/DDBJ databases">
        <title>Comparative genomics of pyrophilous fungi reveals a link between fire events and developmental genes.</title>
        <authorList>
            <consortium name="DOE Joint Genome Institute"/>
            <person name="Steindorff A.S."/>
            <person name="Carver A."/>
            <person name="Calhoun S."/>
            <person name="Stillman K."/>
            <person name="Liu H."/>
            <person name="Lipzen A."/>
            <person name="Pangilinan J."/>
            <person name="Labutti K."/>
            <person name="Bruns T.D."/>
            <person name="Grigoriev I.V."/>
        </authorList>
    </citation>
    <scope>NUCLEOTIDE SEQUENCE [LARGE SCALE GENOMIC DNA]</scope>
    <source>
        <strain evidence="4 5">CBS 144469</strain>
    </source>
</reference>
<organism evidence="4 5">
    <name type="scientific">Ephemerocybe angulata</name>
    <dbReference type="NCBI Taxonomy" id="980116"/>
    <lineage>
        <taxon>Eukaryota</taxon>
        <taxon>Fungi</taxon>
        <taxon>Dikarya</taxon>
        <taxon>Basidiomycota</taxon>
        <taxon>Agaricomycotina</taxon>
        <taxon>Agaricomycetes</taxon>
        <taxon>Agaricomycetidae</taxon>
        <taxon>Agaricales</taxon>
        <taxon>Agaricineae</taxon>
        <taxon>Psathyrellaceae</taxon>
        <taxon>Ephemerocybe</taxon>
    </lineage>
</organism>
<keyword evidence="5" id="KW-1185">Reference proteome</keyword>
<gene>
    <name evidence="4" type="ORF">DFP72DRAFT_1172508</name>
</gene>
<dbReference type="InterPro" id="IPR025340">
    <property type="entry name" value="DUF4246"/>
</dbReference>
<protein>
    <submittedName>
        <fullName evidence="4">Uncharacterized protein</fullName>
    </submittedName>
</protein>
<dbReference type="AlphaFoldDB" id="A0A8H6HQ46"/>